<dbReference type="InterPro" id="IPR038694">
    <property type="entry name" value="DUF427_sf"/>
</dbReference>
<proteinExistence type="predicted"/>
<dbReference type="AlphaFoldDB" id="A0A543I3Z9"/>
<sequence>MSRPVRLPAGPGQESVWDYPRPPAVEPSDELVEVHLGGEVVARTRSSLRVLETSHPPTYYLPQGAFVPGALVPVEGSTVCEWKGRAAYFDVVGGGRRAPRAAWHYPTPVAAYAVLAGHVAVMPGLVDACFVDGERVRPQEGGFYGGWITDRVVGPFKGGPGSWGW</sequence>
<dbReference type="PANTHER" id="PTHR43058">
    <property type="entry name" value="SLR0655 PROTEIN"/>
    <property type="match status" value="1"/>
</dbReference>
<name>A0A543I3Z9_9MICO</name>
<dbReference type="EMBL" id="VFPM01000001">
    <property type="protein sequence ID" value="TQM65200.1"/>
    <property type="molecule type" value="Genomic_DNA"/>
</dbReference>
<gene>
    <name evidence="2" type="ORF">FBY41_1586</name>
</gene>
<dbReference type="PANTHER" id="PTHR43058:SF1">
    <property type="entry name" value="DUF427 DOMAIN-CONTAINING PROTEIN"/>
    <property type="match status" value="1"/>
</dbReference>
<comment type="caution">
    <text evidence="2">The sequence shown here is derived from an EMBL/GenBank/DDBJ whole genome shotgun (WGS) entry which is preliminary data.</text>
</comment>
<evidence type="ECO:0000313" key="2">
    <source>
        <dbReference type="EMBL" id="TQM65200.1"/>
    </source>
</evidence>
<dbReference type="InterPro" id="IPR007361">
    <property type="entry name" value="DUF427"/>
</dbReference>
<dbReference type="Proteomes" id="UP000316747">
    <property type="component" value="Unassembled WGS sequence"/>
</dbReference>
<dbReference type="RefSeq" id="WP_260439622.1">
    <property type="nucleotide sequence ID" value="NZ_VFPM01000001.1"/>
</dbReference>
<feature type="domain" description="DUF427" evidence="1">
    <location>
        <begin position="32"/>
        <end position="123"/>
    </location>
</feature>
<evidence type="ECO:0000313" key="3">
    <source>
        <dbReference type="Proteomes" id="UP000316747"/>
    </source>
</evidence>
<keyword evidence="3" id="KW-1185">Reference proteome</keyword>
<evidence type="ECO:0000259" key="1">
    <source>
        <dbReference type="Pfam" id="PF04248"/>
    </source>
</evidence>
<reference evidence="2 3" key="1">
    <citation type="submission" date="2019-06" db="EMBL/GenBank/DDBJ databases">
        <title>Genome sequencing of plant associated microbes to promote plant fitness in Sorghum bicolor and Oryza sativa.</title>
        <authorList>
            <person name="Coleman-Derr D."/>
        </authorList>
    </citation>
    <scope>NUCLEOTIDE SEQUENCE [LARGE SCALE GENOMIC DNA]</scope>
    <source>
        <strain evidence="2 3">KV-663</strain>
    </source>
</reference>
<protein>
    <submittedName>
        <fullName evidence="2">Uncharacterized protein (DUF427 family)</fullName>
    </submittedName>
</protein>
<accession>A0A543I3Z9</accession>
<dbReference type="Pfam" id="PF04248">
    <property type="entry name" value="NTP_transf_9"/>
    <property type="match status" value="1"/>
</dbReference>
<dbReference type="Gene3D" id="2.170.150.40">
    <property type="entry name" value="Domain of unknown function (DUF427)"/>
    <property type="match status" value="1"/>
</dbReference>
<organism evidence="2 3">
    <name type="scientific">Humibacillus xanthopallidus</name>
    <dbReference type="NCBI Taxonomy" id="412689"/>
    <lineage>
        <taxon>Bacteria</taxon>
        <taxon>Bacillati</taxon>
        <taxon>Actinomycetota</taxon>
        <taxon>Actinomycetes</taxon>
        <taxon>Micrococcales</taxon>
        <taxon>Intrasporangiaceae</taxon>
        <taxon>Humibacillus</taxon>
    </lineage>
</organism>